<dbReference type="Gene3D" id="3.30.1360.70">
    <property type="entry name" value="Arginyl tRNA synthetase N-terminal domain"/>
    <property type="match status" value="1"/>
</dbReference>
<comment type="caution">
    <text evidence="14">The sequence shown here is derived from an EMBL/GenBank/DDBJ whole genome shotgun (WGS) entry which is preliminary data.</text>
</comment>
<keyword evidence="4 10" id="KW-0436">Ligase</keyword>
<keyword evidence="6 10" id="KW-0067">ATP-binding</keyword>
<gene>
    <name evidence="10 14" type="primary">argS</name>
    <name evidence="14" type="ORF">HMPREF0682_2208</name>
</gene>
<dbReference type="FunFam" id="1.10.730.10:FF:000008">
    <property type="entry name" value="Arginine--tRNA ligase"/>
    <property type="match status" value="1"/>
</dbReference>
<keyword evidence="15" id="KW-1185">Reference proteome</keyword>
<keyword evidence="3 10" id="KW-0963">Cytoplasm</keyword>
<dbReference type="CDD" id="cd00671">
    <property type="entry name" value="ArgRS_core"/>
    <property type="match status" value="1"/>
</dbReference>
<dbReference type="InterPro" id="IPR008909">
    <property type="entry name" value="DALR_anticod-bd"/>
</dbReference>
<dbReference type="EC" id="6.1.1.19" evidence="10"/>
<dbReference type="Pfam" id="PF05746">
    <property type="entry name" value="DALR_1"/>
    <property type="match status" value="1"/>
</dbReference>
<dbReference type="SUPFAM" id="SSF47323">
    <property type="entry name" value="Anticodon-binding domain of a subclass of class I aminoacyl-tRNA synthetases"/>
    <property type="match status" value="1"/>
</dbReference>
<protein>
    <recommendedName>
        <fullName evidence="10">Arginine--tRNA ligase</fullName>
        <ecNumber evidence="10">6.1.1.19</ecNumber>
    </recommendedName>
    <alternativeName>
        <fullName evidence="10">Arginyl-tRNA synthetase</fullName>
        <shortName evidence="10">ArgRS</shortName>
    </alternativeName>
</protein>
<sequence length="544" mass="59474">MSSLPSQLAARIEAVAGADPELRPATRPQFGHFQSNVALRLARTEGRPPRELAAGIIDRLDVSDLCEPPELAGPGFINFRLRPDVLAAAVNDQYADEHAGIVQAERPQRVVIDYSAPNAAKQMHVGHLRSTIIGDCFHRVLAAKGHTVIPQNHIGDWGRQFGMLIEQALDEGLDLSTLDLAGAEELYKRANAHIEADEDFADRSRDRVVALQAGDGPTRGMWGALVGLSKAGFNRTYARMNVRLTDADYDGESFYNDMLPQICDDLESRGIAVRDGGALVAFVDGYEAPAILRNSQGGYGYDVTDVAAVRHRVDDLHADRLVYVVGSEQTRHFNLVFALTRRAGYLPEGVEARHVGYGMVLGPDGKKFSTREGTAVHLDDLLDEAEEHASPQIALAAIKYADLSNALQKDYVFDPARMTATTGDTGPYLQYAHARVCQILRRAEAEGRTSGPVTVLEEPAEQELALWLTRFGEAVDEVADELAPHKLCTYLFELATKYSVFYENCPVLRSTGQVLASRLGLCAATRRVLATGLDLLGIEAPERM</sequence>
<comment type="subcellular location">
    <subcellularLocation>
        <location evidence="1 10">Cytoplasm</location>
    </subcellularLocation>
</comment>
<reference evidence="14" key="1">
    <citation type="submission" date="2013-08" db="EMBL/GenBank/DDBJ databases">
        <authorList>
            <person name="Durkin A.S."/>
            <person name="Haft D.R."/>
            <person name="McCorrison J."/>
            <person name="Torralba M."/>
            <person name="Gillis M."/>
            <person name="Haft D.H."/>
            <person name="Methe B."/>
            <person name="Sutton G."/>
            <person name="Nelson K.E."/>
        </authorList>
    </citation>
    <scope>NUCLEOTIDE SEQUENCE [LARGE SCALE GENOMIC DNA]</scope>
    <source>
        <strain evidence="14">F0233</strain>
    </source>
</reference>
<evidence type="ECO:0000256" key="1">
    <source>
        <dbReference type="ARBA" id="ARBA00004496"/>
    </source>
</evidence>
<evidence type="ECO:0000256" key="11">
    <source>
        <dbReference type="RuleBase" id="RU363038"/>
    </source>
</evidence>
<dbReference type="PANTHER" id="PTHR11956:SF5">
    <property type="entry name" value="ARGININE--TRNA LIGASE, CYTOPLASMIC"/>
    <property type="match status" value="1"/>
</dbReference>
<dbReference type="GO" id="GO:0006420">
    <property type="term" value="P:arginyl-tRNA aminoacylation"/>
    <property type="evidence" value="ECO:0007669"/>
    <property type="project" value="UniProtKB-UniRule"/>
</dbReference>
<dbReference type="Pfam" id="PF00750">
    <property type="entry name" value="tRNA-synt_1d"/>
    <property type="match status" value="1"/>
</dbReference>
<evidence type="ECO:0000256" key="5">
    <source>
        <dbReference type="ARBA" id="ARBA00022741"/>
    </source>
</evidence>
<dbReference type="SMART" id="SM01016">
    <property type="entry name" value="Arg_tRNA_synt_N"/>
    <property type="match status" value="1"/>
</dbReference>
<evidence type="ECO:0000259" key="12">
    <source>
        <dbReference type="SMART" id="SM00836"/>
    </source>
</evidence>
<comment type="caution">
    <text evidence="10">Lacks conserved residue(s) required for the propagation of feature annotation.</text>
</comment>
<dbReference type="PRINTS" id="PR01038">
    <property type="entry name" value="TRNASYNTHARG"/>
</dbReference>
<evidence type="ECO:0000256" key="8">
    <source>
        <dbReference type="ARBA" id="ARBA00023146"/>
    </source>
</evidence>
<evidence type="ECO:0000256" key="3">
    <source>
        <dbReference type="ARBA" id="ARBA00022490"/>
    </source>
</evidence>
<evidence type="ECO:0000256" key="2">
    <source>
        <dbReference type="ARBA" id="ARBA00005594"/>
    </source>
</evidence>
<dbReference type="OrthoDB" id="9803211at2"/>
<dbReference type="InterPro" id="IPR014729">
    <property type="entry name" value="Rossmann-like_a/b/a_fold"/>
</dbReference>
<feature type="domain" description="DALR anticodon binding" evidence="12">
    <location>
        <begin position="429"/>
        <end position="544"/>
    </location>
</feature>
<dbReference type="InterPro" id="IPR001412">
    <property type="entry name" value="aa-tRNA-synth_I_CS"/>
</dbReference>
<keyword evidence="5 10" id="KW-0547">Nucleotide-binding</keyword>
<evidence type="ECO:0000256" key="4">
    <source>
        <dbReference type="ARBA" id="ARBA00022598"/>
    </source>
</evidence>
<keyword evidence="7 10" id="KW-0648">Protein biosynthesis</keyword>
<proteinExistence type="inferred from homology"/>
<dbReference type="SMART" id="SM00836">
    <property type="entry name" value="DALR_1"/>
    <property type="match status" value="1"/>
</dbReference>
<dbReference type="GeneID" id="95359683"/>
<evidence type="ECO:0000313" key="15">
    <source>
        <dbReference type="Proteomes" id="UP000017052"/>
    </source>
</evidence>
<comment type="catalytic activity">
    <reaction evidence="9 10">
        <text>tRNA(Arg) + L-arginine + ATP = L-arginyl-tRNA(Arg) + AMP + diphosphate</text>
        <dbReference type="Rhea" id="RHEA:20301"/>
        <dbReference type="Rhea" id="RHEA-COMP:9658"/>
        <dbReference type="Rhea" id="RHEA-COMP:9673"/>
        <dbReference type="ChEBI" id="CHEBI:30616"/>
        <dbReference type="ChEBI" id="CHEBI:32682"/>
        <dbReference type="ChEBI" id="CHEBI:33019"/>
        <dbReference type="ChEBI" id="CHEBI:78442"/>
        <dbReference type="ChEBI" id="CHEBI:78513"/>
        <dbReference type="ChEBI" id="CHEBI:456215"/>
        <dbReference type="EC" id="6.1.1.19"/>
    </reaction>
</comment>
<keyword evidence="8 10" id="KW-0030">Aminoacyl-tRNA synthetase</keyword>
<dbReference type="InterPro" id="IPR009080">
    <property type="entry name" value="tRNAsynth_Ia_anticodon-bd"/>
</dbReference>
<dbReference type="PROSITE" id="PS00178">
    <property type="entry name" value="AA_TRNA_LIGASE_I"/>
    <property type="match status" value="1"/>
</dbReference>
<dbReference type="InterPro" id="IPR035684">
    <property type="entry name" value="ArgRS_core"/>
</dbReference>
<dbReference type="InterPro" id="IPR005148">
    <property type="entry name" value="Arg-tRNA-synth_N"/>
</dbReference>
<evidence type="ECO:0000259" key="13">
    <source>
        <dbReference type="SMART" id="SM01016"/>
    </source>
</evidence>
<dbReference type="GO" id="GO:0004814">
    <property type="term" value="F:arginine-tRNA ligase activity"/>
    <property type="evidence" value="ECO:0007669"/>
    <property type="project" value="UniProtKB-UniRule"/>
</dbReference>
<dbReference type="InterPro" id="IPR036695">
    <property type="entry name" value="Arg-tRNA-synth_N_sf"/>
</dbReference>
<evidence type="ECO:0000256" key="9">
    <source>
        <dbReference type="ARBA" id="ARBA00049339"/>
    </source>
</evidence>
<evidence type="ECO:0000256" key="10">
    <source>
        <dbReference type="HAMAP-Rule" id="MF_00123"/>
    </source>
</evidence>
<dbReference type="PANTHER" id="PTHR11956">
    <property type="entry name" value="ARGINYL-TRNA SYNTHETASE"/>
    <property type="match status" value="1"/>
</dbReference>
<dbReference type="EMBL" id="ACVN02000091">
    <property type="protein sequence ID" value="ERK60238.1"/>
    <property type="molecule type" value="Genomic_DNA"/>
</dbReference>
<name>U2S3D8_9ACTN</name>
<dbReference type="AlphaFoldDB" id="U2S3D8"/>
<dbReference type="Gene3D" id="3.40.50.620">
    <property type="entry name" value="HUPs"/>
    <property type="match status" value="1"/>
</dbReference>
<dbReference type="NCBIfam" id="TIGR00456">
    <property type="entry name" value="argS"/>
    <property type="match status" value="1"/>
</dbReference>
<dbReference type="RefSeq" id="WP_021796887.1">
    <property type="nucleotide sequence ID" value="NZ_ACVN02000091.1"/>
</dbReference>
<evidence type="ECO:0000313" key="14">
    <source>
        <dbReference type="EMBL" id="ERK60238.1"/>
    </source>
</evidence>
<dbReference type="InterPro" id="IPR001278">
    <property type="entry name" value="Arg-tRNA-ligase"/>
</dbReference>
<evidence type="ECO:0000256" key="7">
    <source>
        <dbReference type="ARBA" id="ARBA00022917"/>
    </source>
</evidence>
<comment type="subunit">
    <text evidence="10">Monomer.</text>
</comment>
<dbReference type="Pfam" id="PF03485">
    <property type="entry name" value="Arg_tRNA_synt_N"/>
    <property type="match status" value="1"/>
</dbReference>
<comment type="similarity">
    <text evidence="2 10 11">Belongs to the class-I aminoacyl-tRNA synthetase family.</text>
</comment>
<accession>U2S3D8</accession>
<dbReference type="GO" id="GO:0005524">
    <property type="term" value="F:ATP binding"/>
    <property type="evidence" value="ECO:0007669"/>
    <property type="project" value="UniProtKB-UniRule"/>
</dbReference>
<organism evidence="14 15">
    <name type="scientific">Propionibacterium acidifaciens F0233</name>
    <dbReference type="NCBI Taxonomy" id="553198"/>
    <lineage>
        <taxon>Bacteria</taxon>
        <taxon>Bacillati</taxon>
        <taxon>Actinomycetota</taxon>
        <taxon>Actinomycetes</taxon>
        <taxon>Propionibacteriales</taxon>
        <taxon>Propionibacteriaceae</taxon>
        <taxon>Propionibacterium</taxon>
    </lineage>
</organism>
<dbReference type="SUPFAM" id="SSF55190">
    <property type="entry name" value="Arginyl-tRNA synthetase (ArgRS), N-terminal 'additional' domain"/>
    <property type="match status" value="1"/>
</dbReference>
<evidence type="ECO:0000256" key="6">
    <source>
        <dbReference type="ARBA" id="ARBA00022840"/>
    </source>
</evidence>
<dbReference type="CDD" id="cd07956">
    <property type="entry name" value="Anticodon_Ia_Arg"/>
    <property type="match status" value="1"/>
</dbReference>
<dbReference type="GO" id="GO:0005737">
    <property type="term" value="C:cytoplasm"/>
    <property type="evidence" value="ECO:0007669"/>
    <property type="project" value="UniProtKB-SubCell"/>
</dbReference>
<dbReference type="Proteomes" id="UP000017052">
    <property type="component" value="Unassembled WGS sequence"/>
</dbReference>
<feature type="domain" description="Arginyl tRNA synthetase N-terminal" evidence="13">
    <location>
        <begin position="6"/>
        <end position="81"/>
    </location>
</feature>
<dbReference type="Gene3D" id="1.10.730.10">
    <property type="entry name" value="Isoleucyl-tRNA Synthetase, Domain 1"/>
    <property type="match status" value="1"/>
</dbReference>
<dbReference type="SUPFAM" id="SSF52374">
    <property type="entry name" value="Nucleotidylyl transferase"/>
    <property type="match status" value="1"/>
</dbReference>
<dbReference type="HAMAP" id="MF_00123">
    <property type="entry name" value="Arg_tRNA_synth"/>
    <property type="match status" value="1"/>
</dbReference>